<proteinExistence type="predicted"/>
<dbReference type="AlphaFoldDB" id="A0A1G8KBC9"/>
<protein>
    <submittedName>
        <fullName evidence="1">Uncharacterized protein</fullName>
    </submittedName>
</protein>
<sequence length="435" mass="49112">MILTEKTMIPLAFRDRPEWPEKVSPPSISYAIARYETKNGRAPQPILRGRVLGTPEIDLNDYACRAEIDWIELRLETQSHHQARNMQPTITKMLEEMGSSSTVFVQGPNREKRHIGDQFILKFQAPKPKELPTLMAAVCAKYAPQAALLGLPIAGIEVSVDFYVKSSRHFAPHETRLRRWQMVDILRRHLRPDSILTDTARGYPRFYGGKYGGGGSTYFVDTTQADLSAALVLQAAKLGLEQEALVPLDIKKHAQPEIDSTAYIGPRDFYVMLRTMNKITDRRNPATETAVELSPNERRARLEVTLQGASNEIGAHAEMGLATLGDLGQSRFKPIRRLCFEFFLPTFGGASLEEELGFRIRATERDVFAKSGVYGLDRFHRSVAAVQLAQYQRKTRKSKPSNLGKKGRLVSWSEMNEKIDRALKKLDRDWAKSGL</sequence>
<dbReference type="OrthoDB" id="8338333at2"/>
<keyword evidence="2" id="KW-1185">Reference proteome</keyword>
<evidence type="ECO:0000313" key="2">
    <source>
        <dbReference type="Proteomes" id="UP000199340"/>
    </source>
</evidence>
<dbReference type="RefSeq" id="WP_090027922.1">
    <property type="nucleotide sequence ID" value="NZ_FNEB01000002.1"/>
</dbReference>
<organism evidence="1 2">
    <name type="scientific">Lutimaribacter saemankumensis</name>
    <dbReference type="NCBI Taxonomy" id="490829"/>
    <lineage>
        <taxon>Bacteria</taxon>
        <taxon>Pseudomonadati</taxon>
        <taxon>Pseudomonadota</taxon>
        <taxon>Alphaproteobacteria</taxon>
        <taxon>Rhodobacterales</taxon>
        <taxon>Roseobacteraceae</taxon>
        <taxon>Lutimaribacter</taxon>
    </lineage>
</organism>
<name>A0A1G8KBC9_9RHOB</name>
<reference evidence="1 2" key="1">
    <citation type="submission" date="2016-10" db="EMBL/GenBank/DDBJ databases">
        <authorList>
            <person name="de Groot N.N."/>
        </authorList>
    </citation>
    <scope>NUCLEOTIDE SEQUENCE [LARGE SCALE GENOMIC DNA]</scope>
    <source>
        <strain evidence="1 2">DSM 28010</strain>
    </source>
</reference>
<dbReference type="EMBL" id="FNEB01000002">
    <property type="protein sequence ID" value="SDI40659.1"/>
    <property type="molecule type" value="Genomic_DNA"/>
</dbReference>
<gene>
    <name evidence="1" type="ORF">SAMN05421850_102477</name>
</gene>
<accession>A0A1G8KBC9</accession>
<evidence type="ECO:0000313" key="1">
    <source>
        <dbReference type="EMBL" id="SDI40659.1"/>
    </source>
</evidence>
<dbReference type="Proteomes" id="UP000199340">
    <property type="component" value="Unassembled WGS sequence"/>
</dbReference>